<name>A0A2S0WEY9_9CORY</name>
<proteinExistence type="predicted"/>
<protein>
    <submittedName>
        <fullName evidence="1">Uncharacterized protein</fullName>
    </submittedName>
</protein>
<dbReference type="AlphaFoldDB" id="A0A2S0WEY9"/>
<organism evidence="1 2">
    <name type="scientific">Corynebacterium liangguodongii</name>
    <dbReference type="NCBI Taxonomy" id="2079535"/>
    <lineage>
        <taxon>Bacteria</taxon>
        <taxon>Bacillati</taxon>
        <taxon>Actinomycetota</taxon>
        <taxon>Actinomycetes</taxon>
        <taxon>Mycobacteriales</taxon>
        <taxon>Corynebacteriaceae</taxon>
        <taxon>Corynebacterium</taxon>
    </lineage>
</organism>
<evidence type="ECO:0000313" key="1">
    <source>
        <dbReference type="EMBL" id="AWB84338.1"/>
    </source>
</evidence>
<evidence type="ECO:0000313" key="2">
    <source>
        <dbReference type="Proteomes" id="UP000244754"/>
    </source>
</evidence>
<dbReference type="Proteomes" id="UP000244754">
    <property type="component" value="Chromosome"/>
</dbReference>
<keyword evidence="2" id="KW-1185">Reference proteome</keyword>
<sequence length="174" mass="18014">MRKAIALLCAVALAAGGLYALGLAAAPEPTYQGDHLGMEPEDTPEEYLARVGASIREDAPPSFALVSFERESSFEAAAAALRPAGRVSAIVFDAVAPRAVPEPTGGEDRADVFAREARRLAASGEKRDGVIGAVVYAPGEELARIRGEAGVFAVEALPADAAWGSFAIAPVRPQ</sequence>
<accession>A0A2S0WEY9</accession>
<dbReference type="RefSeq" id="WP_108404347.1">
    <property type="nucleotide sequence ID" value="NZ_CP026948.1"/>
</dbReference>
<reference evidence="2" key="1">
    <citation type="submission" date="2018-01" db="EMBL/GenBank/DDBJ databases">
        <authorList>
            <person name="Li J."/>
        </authorList>
    </citation>
    <scope>NUCLEOTIDE SEQUENCE [LARGE SCALE GENOMIC DNA]</scope>
    <source>
        <strain evidence="2">2184</strain>
    </source>
</reference>
<dbReference type="KEGG" id="clia:C3E79_07460"/>
<gene>
    <name evidence="1" type="ORF">C3E79_07460</name>
</gene>
<dbReference type="OrthoDB" id="4424197at2"/>
<dbReference type="EMBL" id="CP026948">
    <property type="protein sequence ID" value="AWB84338.1"/>
    <property type="molecule type" value="Genomic_DNA"/>
</dbReference>